<name>A0A8A4TLY3_SULCO</name>
<organism evidence="3 4">
    <name type="scientific">Sulfidibacter corallicola</name>
    <dbReference type="NCBI Taxonomy" id="2818388"/>
    <lineage>
        <taxon>Bacteria</taxon>
        <taxon>Pseudomonadati</taxon>
        <taxon>Acidobacteriota</taxon>
        <taxon>Holophagae</taxon>
        <taxon>Acanthopleuribacterales</taxon>
        <taxon>Acanthopleuribacteraceae</taxon>
        <taxon>Sulfidibacter</taxon>
    </lineage>
</organism>
<dbReference type="InterPro" id="IPR001646">
    <property type="entry name" value="5peptide_repeat"/>
</dbReference>
<accession>A0A8A4TLY3</accession>
<protein>
    <submittedName>
        <fullName evidence="3">Molybdopterin-dependent oxidoreductase</fullName>
    </submittedName>
</protein>
<feature type="region of interest" description="Disordered" evidence="1">
    <location>
        <begin position="1"/>
        <end position="23"/>
    </location>
</feature>
<dbReference type="InterPro" id="IPR000572">
    <property type="entry name" value="OxRdtase_Mopterin-bd_dom"/>
</dbReference>
<dbReference type="PANTHER" id="PTHR43032:SF2">
    <property type="entry name" value="BLL0505 PROTEIN"/>
    <property type="match status" value="1"/>
</dbReference>
<gene>
    <name evidence="3" type="ORF">J3U87_30280</name>
</gene>
<evidence type="ECO:0000313" key="3">
    <source>
        <dbReference type="EMBL" id="QTD49891.1"/>
    </source>
</evidence>
<evidence type="ECO:0000313" key="4">
    <source>
        <dbReference type="Proteomes" id="UP000663929"/>
    </source>
</evidence>
<dbReference type="Pfam" id="PF00174">
    <property type="entry name" value="Oxidored_molyb"/>
    <property type="match status" value="1"/>
</dbReference>
<dbReference type="Proteomes" id="UP000663929">
    <property type="component" value="Chromosome"/>
</dbReference>
<dbReference type="CDD" id="cd00321">
    <property type="entry name" value="SO_family_Moco"/>
    <property type="match status" value="1"/>
</dbReference>
<dbReference type="Gene3D" id="3.90.420.10">
    <property type="entry name" value="Oxidoreductase, molybdopterin-binding domain"/>
    <property type="match status" value="1"/>
</dbReference>
<dbReference type="InterPro" id="IPR036374">
    <property type="entry name" value="OxRdtase_Mopterin-bd_sf"/>
</dbReference>
<sequence length="386" mass="42755">MSPSPILGVVGDDGTSHTPNPLAHKDDWRLQVLGLPDERQFSLQELAELGHVQMTLPIVCVSAGYITGARDKTVRFGGLPFPQLAARLGDLSPFRTVIFRSRARATCGPRNKKHETALELSYCLESGHVMLAWELNGAPLPYANGWPLRSTVGPDLFFYKSMKWLECIEFSPLPLAQCRGTWETYAGYHHRGRTEPDERFEPIMRRITGIDTEGSDVSEEIPSSAWQETLNDLVARKDLSRLIIAKMERMGLDRPKDYSGFCFSEGPYRAKIRGSAFQRSLFHGANLRETNLSLSKFPLCDFSDGGKNPADMTGVDAEGTDFSGADLRAVRMCDAFLAGAVFYNRKHVAAGTKPSKPAKVEGLDLRGAKNLHPLQAQWLKEDGALV</sequence>
<evidence type="ECO:0000256" key="1">
    <source>
        <dbReference type="SAM" id="MobiDB-lite"/>
    </source>
</evidence>
<dbReference type="EMBL" id="CP071793">
    <property type="protein sequence ID" value="QTD49891.1"/>
    <property type="molecule type" value="Genomic_DNA"/>
</dbReference>
<feature type="domain" description="Oxidoreductase molybdopterin-binding" evidence="2">
    <location>
        <begin position="17"/>
        <end position="171"/>
    </location>
</feature>
<dbReference type="Gene3D" id="2.160.20.80">
    <property type="entry name" value="E3 ubiquitin-protein ligase SopA"/>
    <property type="match status" value="1"/>
</dbReference>
<reference evidence="3" key="1">
    <citation type="submission" date="2021-03" db="EMBL/GenBank/DDBJ databases">
        <title>Acanthopleuribacteraceae sp. M133.</title>
        <authorList>
            <person name="Wang G."/>
        </authorList>
    </citation>
    <scope>NUCLEOTIDE SEQUENCE</scope>
    <source>
        <strain evidence="3">M133</strain>
    </source>
</reference>
<dbReference type="RefSeq" id="WP_237379523.1">
    <property type="nucleotide sequence ID" value="NZ_CP071793.1"/>
</dbReference>
<dbReference type="SUPFAM" id="SSF141571">
    <property type="entry name" value="Pentapeptide repeat-like"/>
    <property type="match status" value="1"/>
</dbReference>
<evidence type="ECO:0000259" key="2">
    <source>
        <dbReference type="Pfam" id="PF00174"/>
    </source>
</evidence>
<dbReference type="Pfam" id="PF00805">
    <property type="entry name" value="Pentapeptide"/>
    <property type="match status" value="2"/>
</dbReference>
<dbReference type="AlphaFoldDB" id="A0A8A4TLY3"/>
<keyword evidence="4" id="KW-1185">Reference proteome</keyword>
<dbReference type="PANTHER" id="PTHR43032">
    <property type="entry name" value="PROTEIN-METHIONINE-SULFOXIDE REDUCTASE"/>
    <property type="match status" value="1"/>
</dbReference>
<dbReference type="KEGG" id="scor:J3U87_30280"/>
<dbReference type="SUPFAM" id="SSF56524">
    <property type="entry name" value="Oxidoreductase molybdopterin-binding domain"/>
    <property type="match status" value="1"/>
</dbReference>
<proteinExistence type="predicted"/>